<dbReference type="Pfam" id="PF11625">
    <property type="entry name" value="DUF3253"/>
    <property type="match status" value="1"/>
</dbReference>
<accession>A0AB34KRK7</accession>
<reference evidence="1 2" key="1">
    <citation type="journal article" date="2020" name="Microbiol. Resour. Announc.">
        <title>Draft Genome Sequence of a Cladosporium Species Isolated from the Mesophotic Ascidian Didemnum maculosum.</title>
        <authorList>
            <person name="Gioti A."/>
            <person name="Siaperas R."/>
            <person name="Nikolaivits E."/>
            <person name="Le Goff G."/>
            <person name="Ouazzani J."/>
            <person name="Kotoulas G."/>
            <person name="Topakas E."/>
        </authorList>
    </citation>
    <scope>NUCLEOTIDE SEQUENCE [LARGE SCALE GENOMIC DNA]</scope>
    <source>
        <strain evidence="1 2">TM138-S3</strain>
    </source>
</reference>
<dbReference type="RefSeq" id="XP_069230729.1">
    <property type="nucleotide sequence ID" value="XM_069372263.1"/>
</dbReference>
<dbReference type="InterPro" id="IPR021660">
    <property type="entry name" value="DUF3253"/>
</dbReference>
<evidence type="ECO:0000313" key="2">
    <source>
        <dbReference type="Proteomes" id="UP000803884"/>
    </source>
</evidence>
<proteinExistence type="predicted"/>
<gene>
    <name evidence="1" type="ORF">WHR41_03657</name>
</gene>
<dbReference type="InterPro" id="IPR036388">
    <property type="entry name" value="WH-like_DNA-bd_sf"/>
</dbReference>
<organism evidence="1 2">
    <name type="scientific">Cladosporium halotolerans</name>
    <dbReference type="NCBI Taxonomy" id="1052096"/>
    <lineage>
        <taxon>Eukaryota</taxon>
        <taxon>Fungi</taxon>
        <taxon>Dikarya</taxon>
        <taxon>Ascomycota</taxon>
        <taxon>Pezizomycotina</taxon>
        <taxon>Dothideomycetes</taxon>
        <taxon>Dothideomycetidae</taxon>
        <taxon>Cladosporiales</taxon>
        <taxon>Cladosporiaceae</taxon>
        <taxon>Cladosporium</taxon>
    </lineage>
</organism>
<protein>
    <submittedName>
        <fullName evidence="1">Uncharacterized protein</fullName>
    </submittedName>
</protein>
<dbReference type="AlphaFoldDB" id="A0AB34KRK7"/>
<comment type="caution">
    <text evidence="1">The sequence shown here is derived from an EMBL/GenBank/DDBJ whole genome shotgun (WGS) entry which is preliminary data.</text>
</comment>
<sequence length="123" mass="13848">MVFGWLWGSAPKKDRPDDPMVAANDPALRAHFSSLLDYTEPPEVFKTSDVAIKLSPAELANLGYGMAEEAYPAIKALAWEARAMGDCVILYPDGRKVPMDVSWMEVGPIRMRRKKKVYTDDWD</sequence>
<name>A0AB34KRK7_9PEZI</name>
<evidence type="ECO:0000313" key="1">
    <source>
        <dbReference type="EMBL" id="KAL1587624.1"/>
    </source>
</evidence>
<dbReference type="GeneID" id="96005101"/>
<keyword evidence="2" id="KW-1185">Reference proteome</keyword>
<dbReference type="Gene3D" id="1.10.10.10">
    <property type="entry name" value="Winged helix-like DNA-binding domain superfamily/Winged helix DNA-binding domain"/>
    <property type="match status" value="1"/>
</dbReference>
<dbReference type="EMBL" id="JAAQHG020000009">
    <property type="protein sequence ID" value="KAL1587624.1"/>
    <property type="molecule type" value="Genomic_DNA"/>
</dbReference>
<dbReference type="Proteomes" id="UP000803884">
    <property type="component" value="Unassembled WGS sequence"/>
</dbReference>